<dbReference type="GO" id="GO:0008270">
    <property type="term" value="F:zinc ion binding"/>
    <property type="evidence" value="ECO:0007669"/>
    <property type="project" value="InterPro"/>
</dbReference>
<dbReference type="SUPFAM" id="SSF57701">
    <property type="entry name" value="Zn2/Cys6 DNA-binding domain"/>
    <property type="match status" value="1"/>
</dbReference>
<feature type="region of interest" description="Disordered" evidence="7">
    <location>
        <begin position="923"/>
        <end position="980"/>
    </location>
</feature>
<dbReference type="Pfam" id="PF24554">
    <property type="entry name" value="DUF7603"/>
    <property type="match status" value="1"/>
</dbReference>
<evidence type="ECO:0000256" key="5">
    <source>
        <dbReference type="ARBA" id="ARBA00023242"/>
    </source>
</evidence>
<gene>
    <name evidence="9" type="ORF">BO71DRAFT_421007</name>
</gene>
<dbReference type="PANTHER" id="PTHR37534:SF15">
    <property type="entry name" value="ZN(II)2CYS6 TRANSCRIPTION FACTOR (EUROFUNG)"/>
    <property type="match status" value="1"/>
</dbReference>
<keyword evidence="6" id="KW-0175">Coiled coil</keyword>
<evidence type="ECO:0000256" key="4">
    <source>
        <dbReference type="ARBA" id="ARBA00023163"/>
    </source>
</evidence>
<evidence type="ECO:0000256" key="7">
    <source>
        <dbReference type="SAM" id="MobiDB-lite"/>
    </source>
</evidence>
<keyword evidence="10" id="KW-1185">Reference proteome</keyword>
<dbReference type="InterPro" id="IPR001138">
    <property type="entry name" value="Zn2Cys6_DnaBD"/>
</dbReference>
<keyword evidence="2" id="KW-0805">Transcription regulation</keyword>
<dbReference type="GO" id="GO:0005634">
    <property type="term" value="C:nucleus"/>
    <property type="evidence" value="ECO:0007669"/>
    <property type="project" value="UniProtKB-SubCell"/>
</dbReference>
<evidence type="ECO:0000256" key="1">
    <source>
        <dbReference type="ARBA" id="ARBA00004123"/>
    </source>
</evidence>
<name>A0A319EMN2_9EURO</name>
<dbReference type="Gene3D" id="4.10.240.10">
    <property type="entry name" value="Zn(2)-C6 fungal-type DNA-binding domain"/>
    <property type="match status" value="1"/>
</dbReference>
<evidence type="ECO:0000313" key="9">
    <source>
        <dbReference type="EMBL" id="PYH92192.1"/>
    </source>
</evidence>
<feature type="region of interest" description="Disordered" evidence="7">
    <location>
        <begin position="580"/>
        <end position="686"/>
    </location>
</feature>
<dbReference type="InterPro" id="IPR021858">
    <property type="entry name" value="Fun_TF"/>
</dbReference>
<dbReference type="VEuPathDB" id="FungiDB:BO71DRAFT_421007"/>
<evidence type="ECO:0000313" key="10">
    <source>
        <dbReference type="Proteomes" id="UP000247810"/>
    </source>
</evidence>
<dbReference type="GO" id="GO:0000976">
    <property type="term" value="F:transcription cis-regulatory region binding"/>
    <property type="evidence" value="ECO:0007669"/>
    <property type="project" value="TreeGrafter"/>
</dbReference>
<dbReference type="OrthoDB" id="288726at2759"/>
<dbReference type="PROSITE" id="PS50048">
    <property type="entry name" value="ZN2_CY6_FUNGAL_2"/>
    <property type="match status" value="1"/>
</dbReference>
<feature type="coiled-coil region" evidence="6">
    <location>
        <begin position="769"/>
        <end position="911"/>
    </location>
</feature>
<dbReference type="PANTHER" id="PTHR37534">
    <property type="entry name" value="TRANSCRIPTIONAL ACTIVATOR PROTEIN UGA3"/>
    <property type="match status" value="1"/>
</dbReference>
<feature type="coiled-coil region" evidence="6">
    <location>
        <begin position="1208"/>
        <end position="1235"/>
    </location>
</feature>
<keyword evidence="5" id="KW-0539">Nucleus</keyword>
<feature type="compositionally biased region" description="Low complexity" evidence="7">
    <location>
        <begin position="629"/>
        <end position="641"/>
    </location>
</feature>
<dbReference type="PROSITE" id="PS00463">
    <property type="entry name" value="ZN2_CY6_FUNGAL_1"/>
    <property type="match status" value="1"/>
</dbReference>
<dbReference type="GO" id="GO:0045944">
    <property type="term" value="P:positive regulation of transcription by RNA polymerase II"/>
    <property type="evidence" value="ECO:0007669"/>
    <property type="project" value="TreeGrafter"/>
</dbReference>
<comment type="subcellular location">
    <subcellularLocation>
        <location evidence="1">Nucleus</location>
    </subcellularLocation>
</comment>
<protein>
    <recommendedName>
        <fullName evidence="8">Zn(2)-C6 fungal-type domain-containing protein</fullName>
    </recommendedName>
</protein>
<proteinExistence type="predicted"/>
<accession>A0A319EMN2</accession>
<organism evidence="9 10">
    <name type="scientific">Aspergillus ellipticus CBS 707.79</name>
    <dbReference type="NCBI Taxonomy" id="1448320"/>
    <lineage>
        <taxon>Eukaryota</taxon>
        <taxon>Fungi</taxon>
        <taxon>Dikarya</taxon>
        <taxon>Ascomycota</taxon>
        <taxon>Pezizomycotina</taxon>
        <taxon>Eurotiomycetes</taxon>
        <taxon>Eurotiomycetidae</taxon>
        <taxon>Eurotiales</taxon>
        <taxon>Aspergillaceae</taxon>
        <taxon>Aspergillus</taxon>
        <taxon>Aspergillus subgen. Circumdati</taxon>
    </lineage>
</organism>
<dbReference type="SMART" id="SM00066">
    <property type="entry name" value="GAL4"/>
    <property type="match status" value="1"/>
</dbReference>
<dbReference type="Proteomes" id="UP000247810">
    <property type="component" value="Unassembled WGS sequence"/>
</dbReference>
<evidence type="ECO:0000256" key="6">
    <source>
        <dbReference type="SAM" id="Coils"/>
    </source>
</evidence>
<dbReference type="Pfam" id="PF11951">
    <property type="entry name" value="Fungal_trans_2"/>
    <property type="match status" value="1"/>
</dbReference>
<feature type="domain" description="Zn(2)-C6 fungal-type" evidence="8">
    <location>
        <begin position="7"/>
        <end position="37"/>
    </location>
</feature>
<feature type="compositionally biased region" description="Polar residues" evidence="7">
    <location>
        <begin position="650"/>
        <end position="664"/>
    </location>
</feature>
<keyword evidence="4" id="KW-0804">Transcription</keyword>
<keyword evidence="3" id="KW-0238">DNA-binding</keyword>
<feature type="compositionally biased region" description="Basic and acidic residues" evidence="7">
    <location>
        <begin position="967"/>
        <end position="980"/>
    </location>
</feature>
<reference evidence="9 10" key="1">
    <citation type="submission" date="2018-02" db="EMBL/GenBank/DDBJ databases">
        <title>The genomes of Aspergillus section Nigri reveals drivers in fungal speciation.</title>
        <authorList>
            <consortium name="DOE Joint Genome Institute"/>
            <person name="Vesth T.C."/>
            <person name="Nybo J."/>
            <person name="Theobald S."/>
            <person name="Brandl J."/>
            <person name="Frisvad J.C."/>
            <person name="Nielsen K.F."/>
            <person name="Lyhne E.K."/>
            <person name="Kogle M.E."/>
            <person name="Kuo A."/>
            <person name="Riley R."/>
            <person name="Clum A."/>
            <person name="Nolan M."/>
            <person name="Lipzen A."/>
            <person name="Salamov A."/>
            <person name="Henrissat B."/>
            <person name="Wiebenga A."/>
            <person name="De vries R.P."/>
            <person name="Grigoriev I.V."/>
            <person name="Mortensen U.H."/>
            <person name="Andersen M.R."/>
            <person name="Baker S.E."/>
        </authorList>
    </citation>
    <scope>NUCLEOTIDE SEQUENCE [LARGE SCALE GENOMIC DNA]</scope>
    <source>
        <strain evidence="9 10">CBS 707.79</strain>
    </source>
</reference>
<evidence type="ECO:0000256" key="3">
    <source>
        <dbReference type="ARBA" id="ARBA00023125"/>
    </source>
</evidence>
<dbReference type="GO" id="GO:0000981">
    <property type="term" value="F:DNA-binding transcription factor activity, RNA polymerase II-specific"/>
    <property type="evidence" value="ECO:0007669"/>
    <property type="project" value="InterPro"/>
</dbReference>
<feature type="compositionally biased region" description="Low complexity" evidence="7">
    <location>
        <begin position="953"/>
        <end position="966"/>
    </location>
</feature>
<evidence type="ECO:0000256" key="2">
    <source>
        <dbReference type="ARBA" id="ARBA00023015"/>
    </source>
</evidence>
<feature type="coiled-coil region" evidence="6">
    <location>
        <begin position="1280"/>
        <end position="1335"/>
    </location>
</feature>
<feature type="region of interest" description="Disordered" evidence="7">
    <location>
        <begin position="1236"/>
        <end position="1256"/>
    </location>
</feature>
<evidence type="ECO:0000259" key="8">
    <source>
        <dbReference type="PROSITE" id="PS50048"/>
    </source>
</evidence>
<dbReference type="STRING" id="1448320.A0A319EMN2"/>
<dbReference type="CDD" id="cd00067">
    <property type="entry name" value="GAL4"/>
    <property type="match status" value="1"/>
</dbReference>
<sequence>MSRSFNGCKRCKARRQKCDEQRPSCGRCMTAGTPCRYAMQLQWGGRAFSRSRFGACVGTGGMQKLEYSPGEFIYTTNASGERTALTAPLTTITTTTTTPSSTALIRPIDPYTSLTTDQKSLFHHFLNDASQITACHSGMQRDICKMIVPMALQTPSLLYATMALSAIHLQALHNQSENVKSAPEIARFMALSLEHFRQELQNPASKGSDALLATARTLCLAEIHSGAIHPNSWRAHIEGARALMEASDNCGALSPKSPEGFRRYLDRWYRSIVSLTALTGNGPPIGEVSDQLVGAAGSAGSGGEGGQPASPDYLDDYWGFTVNLSAIFRRIGAVAWREQQAGEKEAGNSSSSGSPVQGNEVCVQSEAAALESSLQQLMEQDVVSHPAFYPGVVEGLSTECMRQLMLCNEAFQLSALIQIHRRLRKTPTSSPVVQEAVKRILECTAQIGPSPGLSPWVMLTTPLFIAGCEARGQDREHVRQLLSSLHDTIRVPNVLQSLKFLEQYWGNQLDENEGWSQFLDTSAAAFVDEDDDSPNGHDHLAYTAQFSNGTPLHSRLVSEPFIPILKSPPAIAKRPTTMALHLPTNRPPPLHIDSPRRGSGMTDPKQPKTPGHKISSFFGWRGSTSPGAESSSTEISESGRSPVPSPMPQSLPSASFSITPSTTVPFDASKPQVPVPQRNPSLSSASLLDSGSATLVTELENELREISSELAGSIRREMELEDLVERLQSDAPLDTPNRPTSDYFSDSGSSSIRYAHESGGRIEDIGKFKRTAEQERAQIKTELSQKVQEERSRRAASEAHVQILESQVHQLRRERVDLSDLSSRTKELETALEDTRRKLAEERQIKDNFEDLLTAMRVELEQLRNERDHLRDAVIPQMQQASGVSSDPSEVERLMGEIEALRIENASLAQLQGSRFASIAEEDGMSGSRTVGLGLSRSNSLARVRTRPNPPGLSRSTSLSRSNSVNTKDRNDTTPKESLADRIEDVEAQRDALHQSLRRLLDRQSHDTREYERRIQLMEMEVARAQQSPRKMGYERDVYNLRDEVNQLRQRAEDALEQKWQCEKGLAGLKMDLDRAEQETTSLRVLLQEHDITVPEDLECDRDGFAEVLATSSSLDVAYRQLQADREIAEASAAQSPMAEQGPLAESVSRTKMLALHVQRQLSSNNALRSRLAEAIGKGEREQQLSAVRINEMQARLKEMEDILLIAQQYSEEEMARHEEEVRNLEESHNAQLKRMKNGSRSPAMTLSPMPLNTPFSARSPRLDLTTSGKGMALDSAVQSETLARRVKALEKLLRDADSEMEEVVSRMNRAQIEVAELQSDRDDALRLTRKLQAEIMTERETFKTLMG</sequence>
<dbReference type="InterPro" id="IPR036864">
    <property type="entry name" value="Zn2-C6_fun-type_DNA-bd_sf"/>
</dbReference>
<feature type="region of interest" description="Disordered" evidence="7">
    <location>
        <begin position="728"/>
        <end position="749"/>
    </location>
</feature>
<dbReference type="Pfam" id="PF00172">
    <property type="entry name" value="Zn_clus"/>
    <property type="match status" value="1"/>
</dbReference>
<dbReference type="InterPro" id="IPR056023">
    <property type="entry name" value="DUF7603"/>
</dbReference>
<dbReference type="EMBL" id="KZ825923">
    <property type="protein sequence ID" value="PYH92192.1"/>
    <property type="molecule type" value="Genomic_DNA"/>
</dbReference>